<proteinExistence type="predicted"/>
<name>M3YJM3_MUSPF</name>
<feature type="region of interest" description="Disordered" evidence="1">
    <location>
        <begin position="47"/>
        <end position="89"/>
    </location>
</feature>
<organism evidence="2">
    <name type="scientific">Mustela putorius furo</name>
    <name type="common">European domestic ferret</name>
    <name type="synonym">Mustela furo</name>
    <dbReference type="NCBI Taxonomy" id="9669"/>
    <lineage>
        <taxon>Eukaryota</taxon>
        <taxon>Metazoa</taxon>
        <taxon>Chordata</taxon>
        <taxon>Craniata</taxon>
        <taxon>Vertebrata</taxon>
        <taxon>Euteleostomi</taxon>
        <taxon>Mammalia</taxon>
        <taxon>Eutheria</taxon>
        <taxon>Laurasiatheria</taxon>
        <taxon>Carnivora</taxon>
        <taxon>Caniformia</taxon>
        <taxon>Musteloidea</taxon>
        <taxon>Mustelidae</taxon>
        <taxon>Mustelinae</taxon>
        <taxon>Mustela</taxon>
    </lineage>
</organism>
<accession>M3YJM3</accession>
<evidence type="ECO:0000313" key="2">
    <source>
        <dbReference type="Ensembl" id="ENSMPUP00000011530.1"/>
    </source>
</evidence>
<evidence type="ECO:0008006" key="3">
    <source>
        <dbReference type="Google" id="ProtNLM"/>
    </source>
</evidence>
<protein>
    <recommendedName>
        <fullName evidence="3">Dynein axonemal heavy chain 1</fullName>
    </recommendedName>
</protein>
<dbReference type="AlphaFoldDB" id="M3YJM3"/>
<dbReference type="EMBL" id="AEYP01099203">
    <property type="status" value="NOT_ANNOTATED_CDS"/>
    <property type="molecule type" value="Genomic_DNA"/>
</dbReference>
<sequence>MEQPHREGQSPGRTPRGPECDGTPMDQECGLKRTHADLEYNLGRILLGPDFGSEKPLPSADPDPLPSPLSPPMLSDLGQPRKLPLTGTDKKYPLMKQRGFYSDILSPGSLDQIGEVCRGPCVSQDLLQQADLDQFTPNVRTFEIPEGFDDYLEEQHIGSTTQMLTQTDFPPQAYEPKVQVPFLVLPGQCPRKIEIERRKRLYLSLDINQLLADEGIDSNMLMPRHPDPQNPQTIEQGHDPLFPVYLPLKVSLVSTEGWWSGVEAQRSPAFTLPHPLVHPVHLAPLGVSSLSPPSARFFQVFDNEEFDCRTPSEWINMGLEPGSQVRKPVPGKALLPTDDILGHEDPKSPKLKYEWCSVGVLDYDKEKKLYLVHKTDQNGLVRDESGKPILNGGVTAEGDHPLQTPHIGP</sequence>
<dbReference type="STRING" id="9669.ENSMPUP00000011530"/>
<dbReference type="HOGENOM" id="CLU_672607_0_0_1"/>
<dbReference type="EMBL" id="AEYP01099202">
    <property type="status" value="NOT_ANNOTATED_CDS"/>
    <property type="molecule type" value="Genomic_DNA"/>
</dbReference>
<feature type="region of interest" description="Disordered" evidence="1">
    <location>
        <begin position="383"/>
        <end position="409"/>
    </location>
</feature>
<dbReference type="Ensembl" id="ENSMPUT00000011720.1">
    <property type="protein sequence ID" value="ENSMPUP00000011530.1"/>
    <property type="gene ID" value="ENSMPUG00000011622.1"/>
</dbReference>
<feature type="region of interest" description="Disordered" evidence="1">
    <location>
        <begin position="1"/>
        <end position="28"/>
    </location>
</feature>
<feature type="compositionally biased region" description="Pro residues" evidence="1">
    <location>
        <begin position="59"/>
        <end position="71"/>
    </location>
</feature>
<reference evidence="2" key="1">
    <citation type="submission" date="2024-06" db="UniProtKB">
        <authorList>
            <consortium name="Ensembl"/>
        </authorList>
    </citation>
    <scope>IDENTIFICATION</scope>
</reference>
<evidence type="ECO:0000256" key="1">
    <source>
        <dbReference type="SAM" id="MobiDB-lite"/>
    </source>
</evidence>
<dbReference type="InParanoid" id="M3YJM3"/>
<dbReference type="GeneTree" id="ENSGT00940000154791"/>
<dbReference type="eggNOG" id="KOG3595">
    <property type="taxonomic scope" value="Eukaryota"/>
</dbReference>